<organism evidence="1 2">
    <name type="scientific">Nocardioides luteus</name>
    <dbReference type="NCBI Taxonomy" id="1844"/>
    <lineage>
        <taxon>Bacteria</taxon>
        <taxon>Bacillati</taxon>
        <taxon>Actinomycetota</taxon>
        <taxon>Actinomycetes</taxon>
        <taxon>Propionibacteriales</taxon>
        <taxon>Nocardioidaceae</taxon>
        <taxon>Nocardioides</taxon>
    </lineage>
</organism>
<comment type="caution">
    <text evidence="1">The sequence shown here is derived from an EMBL/GenBank/DDBJ whole genome shotgun (WGS) entry which is preliminary data.</text>
</comment>
<keyword evidence="2" id="KW-1185">Reference proteome</keyword>
<dbReference type="EMBL" id="JZDQ02000010">
    <property type="protein sequence ID" value="OIJ27153.1"/>
    <property type="molecule type" value="Genomic_DNA"/>
</dbReference>
<proteinExistence type="predicted"/>
<dbReference type="AlphaFoldDB" id="A0A1J4N9K2"/>
<protein>
    <recommendedName>
        <fullName evidence="3">YdhG-like domain-containing protein</fullName>
    </recommendedName>
</protein>
<accession>A0A1J4N9K2</accession>
<evidence type="ECO:0000313" key="2">
    <source>
        <dbReference type="Proteomes" id="UP000033772"/>
    </source>
</evidence>
<name>A0A1J4N9K2_9ACTN</name>
<dbReference type="SUPFAM" id="SSF159888">
    <property type="entry name" value="YdhG-like"/>
    <property type="match status" value="1"/>
</dbReference>
<reference evidence="1" key="1">
    <citation type="submission" date="2016-10" db="EMBL/GenBank/DDBJ databases">
        <title>Draft Genome Sequence of Nocardioides luteus Strain BAFB, an Alkane-Degrading Bacterium Isolated from JP-7 Polluted Soil.</title>
        <authorList>
            <person name="Brown L."/>
            <person name="Ruiz O.N."/>
            <person name="Gunasekera T."/>
        </authorList>
    </citation>
    <scope>NUCLEOTIDE SEQUENCE [LARGE SCALE GENOMIC DNA]</scope>
    <source>
        <strain evidence="1">BAFB</strain>
    </source>
</reference>
<sequence>MDYLAGVEPAKRALIEHYYDLVLELFPEAVPGRKYAMACYTLRGKGLVSVMATRAGLSVIPFSGSLNAQVAGDFEVSEGGGSLYCTVERPLPDDAFLELVRLRAAQIA</sequence>
<evidence type="ECO:0000313" key="1">
    <source>
        <dbReference type="EMBL" id="OIJ27153.1"/>
    </source>
</evidence>
<gene>
    <name evidence="1" type="ORF">UG56_008825</name>
</gene>
<dbReference type="Gene3D" id="3.90.1150.200">
    <property type="match status" value="1"/>
</dbReference>
<dbReference type="STRING" id="1844.UG56_008825"/>
<evidence type="ECO:0008006" key="3">
    <source>
        <dbReference type="Google" id="ProtNLM"/>
    </source>
</evidence>
<dbReference type="Proteomes" id="UP000033772">
    <property type="component" value="Unassembled WGS sequence"/>
</dbReference>